<keyword evidence="2" id="KW-1185">Reference proteome</keyword>
<dbReference type="EMBL" id="CALSDN010000002">
    <property type="protein sequence ID" value="CAH6719378.1"/>
    <property type="molecule type" value="Genomic_DNA"/>
</dbReference>
<comment type="caution">
    <text evidence="1">The sequence shown here is derived from an EMBL/GenBank/DDBJ whole genome shotgun (WGS) entry which is preliminary data.</text>
</comment>
<proteinExistence type="predicted"/>
<reference evidence="1" key="1">
    <citation type="submission" date="2022-06" db="EMBL/GenBank/DDBJ databases">
        <authorList>
            <person name="Legras J.-L."/>
            <person name="Devillers H."/>
            <person name="Grondin C."/>
        </authorList>
    </citation>
    <scope>NUCLEOTIDE SEQUENCE</scope>
    <source>
        <strain evidence="1">CLIB 1444</strain>
    </source>
</reference>
<accession>A0ACA9Y341</accession>
<gene>
    <name evidence="1" type="ORF">CLIB1444_02S07184</name>
</gene>
<organism evidence="1 2">
    <name type="scientific">[Candida] jaroonii</name>
    <dbReference type="NCBI Taxonomy" id="467808"/>
    <lineage>
        <taxon>Eukaryota</taxon>
        <taxon>Fungi</taxon>
        <taxon>Dikarya</taxon>
        <taxon>Ascomycota</taxon>
        <taxon>Saccharomycotina</taxon>
        <taxon>Pichiomycetes</taxon>
        <taxon>Debaryomycetaceae</taxon>
        <taxon>Yamadazyma</taxon>
    </lineage>
</organism>
<evidence type="ECO:0000313" key="1">
    <source>
        <dbReference type="EMBL" id="CAH6719378.1"/>
    </source>
</evidence>
<dbReference type="Proteomes" id="UP001152531">
    <property type="component" value="Unassembled WGS sequence"/>
</dbReference>
<protein>
    <submittedName>
        <fullName evidence="1">Mediator of RNA polymerase II transcription subunit 5</fullName>
    </submittedName>
</protein>
<evidence type="ECO:0000313" key="2">
    <source>
        <dbReference type="Proteomes" id="UP001152531"/>
    </source>
</evidence>
<sequence>MNDLHKLIQLCNRRKVGDKQFLNLFSQLNKQIPVSSGEFRSLLEDSSYENYLVLLGVKEYKLFWESMNKLPINQQLRLLKKLQSKISLVKEIELFLKYFVDYSNSVINDSNDNDKVKLEANENDKINLINELIFNCEIILKNFNVKELNSFKTFMDTFMNFLNNNEYVKQLEYCNNKFPLERNGSSHRGTFNTDRLSHKKINLSLNIKSKNYKNYENLKIFFWFNNYFKKFEIPNNETLIKNFNENFNGDCSKFIFSIFNGINYCLLMDLTNYVYHNWTNFLNSRLSKIIQLYKIENIDDVIISVFETFENNDNFFVGKSDLLNTLKQNFIKSLIFNKFLSIKSFNKFFPTNENKVNQQILIHEMSNLNSIENFNNVLNDKLYNLNCEFISIEESNLIEYFNEIPNRIKLSMNKQIELVQNFENFIDLLINESNFEKLNRLILLILQNNKLFNLFLFNLPNKNTIFKLMKLIDNDSFKINDDNESLFQEIYSYFGNLILFMIKISKYIDLEILTKNSFFSQFLNNFNSNFSNLTLYYNNENDENDENKTIIENYSNLINDWIQSLFNESEGGLSDEIIKSIDVKQINQLIPIIYQYSIIALVNNKIDKKIFNNGLDYLSQNFLLSCNLSIVNWLKSKIELKNQSSNKYLDVLVEIINLIDKIHLDSNNELKLASGILLNMIYDSISDFKYLNIDKKFLLDKLETFEKKGSTEFTDDINSSPKIINFSGETLTFESFEENLIKCFNGSVTKNSLLIIENYLRFDKSIINSLLINLNSSFKSNNENLKYLIDFVIFYNLFISISSIEDKKFWIKRFNNKLYEKSFNQDTTFISSMDNHYSSIFNDNNDDNFNEDELFESISFEYSIKESNKYSLSLIEFFRTFSKFLDSNQPFDKPLNMIHEKLLNDLIKFQV</sequence>
<name>A0ACA9Y341_9ASCO</name>